<name>V3ZJN3_LOTGI</name>
<dbReference type="EMBL" id="KB202283">
    <property type="protein sequence ID" value="ESO91488.1"/>
    <property type="molecule type" value="Genomic_DNA"/>
</dbReference>
<protein>
    <recommendedName>
        <fullName evidence="6">Antistasin-like domain-containing protein</fullName>
    </recommendedName>
</protein>
<keyword evidence="2 5" id="KW-0732">Signal</keyword>
<feature type="domain" description="Antistasin-like" evidence="6">
    <location>
        <begin position="164"/>
        <end position="189"/>
    </location>
</feature>
<dbReference type="Pfam" id="PF02822">
    <property type="entry name" value="Antistasin"/>
    <property type="match status" value="4"/>
</dbReference>
<sequence>MLNVNVILLLVVVAVYTSDGCGPPKCNNLCPNGYVYDQIGCRTCECNKGILFGIERCQNVYCPNKCPYDLYKKDEFGCGTCLCKQAKTETKVKPLIFFHLDGDKQNKGLKCKQLVGCDLFCVNGYASNRFGCVTCQCRTRESNNGLLNTIEPTIPLKHNKAVKCPRVQCHQYCSSGFMYDGRGCRTCQCNRGLVFGLERCKQVYCPNYCPHNLYVKDWNGCQTCRCQKSESKIQFKNYQNEHRVARGSEGSRGRCPRLAGCDLFCVNGYVKDLNGCTHCECKKRVRYTRQYQQRRQSYNAGIQITSASSPAYR</sequence>
<dbReference type="OMA" id="CQYCACQ"/>
<dbReference type="PROSITE" id="PS51252">
    <property type="entry name" value="ANTISTASIN"/>
    <property type="match status" value="3"/>
</dbReference>
<dbReference type="AlphaFoldDB" id="V3ZJN3"/>
<organism evidence="7 8">
    <name type="scientific">Lottia gigantea</name>
    <name type="common">Giant owl limpet</name>
    <dbReference type="NCBI Taxonomy" id="225164"/>
    <lineage>
        <taxon>Eukaryota</taxon>
        <taxon>Metazoa</taxon>
        <taxon>Spiralia</taxon>
        <taxon>Lophotrochozoa</taxon>
        <taxon>Mollusca</taxon>
        <taxon>Gastropoda</taxon>
        <taxon>Patellogastropoda</taxon>
        <taxon>Lottioidea</taxon>
        <taxon>Lottiidae</taxon>
        <taxon>Lottia</taxon>
    </lineage>
</organism>
<evidence type="ECO:0000259" key="6">
    <source>
        <dbReference type="PROSITE" id="PS51252"/>
    </source>
</evidence>
<proteinExistence type="predicted"/>
<feature type="signal peptide" evidence="5">
    <location>
        <begin position="1"/>
        <end position="20"/>
    </location>
</feature>
<dbReference type="InterPro" id="IPR004094">
    <property type="entry name" value="Antistasin-like"/>
</dbReference>
<gene>
    <name evidence="7" type="ORF">LOTGIDRAFT_153931</name>
</gene>
<evidence type="ECO:0000256" key="3">
    <source>
        <dbReference type="ARBA" id="ARBA00022737"/>
    </source>
</evidence>
<accession>V3ZJN3</accession>
<feature type="domain" description="Antistasin-like" evidence="6">
    <location>
        <begin position="255"/>
        <end position="281"/>
    </location>
</feature>
<keyword evidence="8" id="KW-1185">Reference proteome</keyword>
<keyword evidence="1" id="KW-0646">Protease inhibitor</keyword>
<dbReference type="SUPFAM" id="SSF57262">
    <property type="entry name" value="Leech antihemostatic proteins"/>
    <property type="match status" value="4"/>
</dbReference>
<evidence type="ECO:0000256" key="1">
    <source>
        <dbReference type="ARBA" id="ARBA00022690"/>
    </source>
</evidence>
<feature type="domain" description="Antistasin-like" evidence="6">
    <location>
        <begin position="111"/>
        <end position="137"/>
    </location>
</feature>
<dbReference type="PANTHER" id="PTHR46439">
    <property type="entry name" value="CYSTEINE-RICH MOTOR NEURON 1 PROTEIN"/>
    <property type="match status" value="1"/>
</dbReference>
<dbReference type="GO" id="GO:0004867">
    <property type="term" value="F:serine-type endopeptidase inhibitor activity"/>
    <property type="evidence" value="ECO:0007669"/>
    <property type="project" value="UniProtKB-KW"/>
</dbReference>
<dbReference type="PANTHER" id="PTHR46439:SF1">
    <property type="entry name" value="CYSTEINE-RICH MOTOR NEURON 1 PROTEIN"/>
    <property type="match status" value="1"/>
</dbReference>
<dbReference type="RefSeq" id="XP_009058176.1">
    <property type="nucleotide sequence ID" value="XM_009059928.1"/>
</dbReference>
<keyword evidence="3" id="KW-0677">Repeat</keyword>
<evidence type="ECO:0000313" key="8">
    <source>
        <dbReference type="Proteomes" id="UP000030746"/>
    </source>
</evidence>
<evidence type="ECO:0000256" key="4">
    <source>
        <dbReference type="ARBA" id="ARBA00022900"/>
    </source>
</evidence>
<feature type="chain" id="PRO_5004715883" description="Antistasin-like domain-containing protein" evidence="5">
    <location>
        <begin position="21"/>
        <end position="313"/>
    </location>
</feature>
<dbReference type="OrthoDB" id="10021323at2759"/>
<evidence type="ECO:0000256" key="5">
    <source>
        <dbReference type="SAM" id="SignalP"/>
    </source>
</evidence>
<dbReference type="InterPro" id="IPR011061">
    <property type="entry name" value="Hirudin/antistatin"/>
</dbReference>
<dbReference type="CTD" id="20236167"/>
<keyword evidence="4" id="KW-0722">Serine protease inhibitor</keyword>
<evidence type="ECO:0000313" key="7">
    <source>
        <dbReference type="EMBL" id="ESO91488.1"/>
    </source>
</evidence>
<dbReference type="HOGENOM" id="CLU_889312_0_0_1"/>
<dbReference type="GO" id="GO:0005886">
    <property type="term" value="C:plasma membrane"/>
    <property type="evidence" value="ECO:0007669"/>
    <property type="project" value="TreeGrafter"/>
</dbReference>
<dbReference type="InterPro" id="IPR052624">
    <property type="entry name" value="CRIM1"/>
</dbReference>
<reference evidence="7 8" key="1">
    <citation type="journal article" date="2013" name="Nature">
        <title>Insights into bilaterian evolution from three spiralian genomes.</title>
        <authorList>
            <person name="Simakov O."/>
            <person name="Marletaz F."/>
            <person name="Cho S.J."/>
            <person name="Edsinger-Gonzales E."/>
            <person name="Havlak P."/>
            <person name="Hellsten U."/>
            <person name="Kuo D.H."/>
            <person name="Larsson T."/>
            <person name="Lv J."/>
            <person name="Arendt D."/>
            <person name="Savage R."/>
            <person name="Osoegawa K."/>
            <person name="de Jong P."/>
            <person name="Grimwood J."/>
            <person name="Chapman J.A."/>
            <person name="Shapiro H."/>
            <person name="Aerts A."/>
            <person name="Otillar R.P."/>
            <person name="Terry A.Y."/>
            <person name="Boore J.L."/>
            <person name="Grigoriev I.V."/>
            <person name="Lindberg D.R."/>
            <person name="Seaver E.C."/>
            <person name="Weisblat D.A."/>
            <person name="Putnam N.H."/>
            <person name="Rokhsar D.S."/>
        </authorList>
    </citation>
    <scope>NUCLEOTIDE SEQUENCE [LARGE SCALE GENOMIC DNA]</scope>
</reference>
<dbReference type="Proteomes" id="UP000030746">
    <property type="component" value="Unassembled WGS sequence"/>
</dbReference>
<evidence type="ECO:0000256" key="2">
    <source>
        <dbReference type="ARBA" id="ARBA00022729"/>
    </source>
</evidence>
<dbReference type="Gene3D" id="2.10.22.10">
    <property type="entry name" value="Antistasin, domain 1"/>
    <property type="match status" value="6"/>
</dbReference>
<dbReference type="GeneID" id="20236167"/>
<dbReference type="KEGG" id="lgi:LOTGIDRAFT_153931"/>